<keyword evidence="3" id="KW-1185">Reference proteome</keyword>
<dbReference type="EMBL" id="FQZF01000041">
    <property type="protein sequence ID" value="SHK28391.1"/>
    <property type="molecule type" value="Genomic_DNA"/>
</dbReference>
<evidence type="ECO:0000313" key="3">
    <source>
        <dbReference type="Proteomes" id="UP000184387"/>
    </source>
</evidence>
<sequence>MPDAPCRTRLGGMSRLPALPRRAALVAPLLLARPAGAAPGPAGGWPALARDALAPIQAAMAAAEGPVLLKSFTTERREDFDRVHAEVAFTYDNALAALALLAGGERALASRIAEALRLVQEQDRHWRDGRLRNAYPAGRVFPEAPRSARPPGWWDAARGQWLEDGYQAGSAAGPMAFVILLWTALGDPPFRRAAERAADWLEGLSAPAGYRGGMIGHEPSPDPLPWVSTEQNLDLSIAFARLGRAEAAAHAAAFVRAMWQPAEGRFAMGLTPEGAVNRGSALDANLWPALAWPDRGLERALDWVLARHGLPSGAPPEEIEGLDFDDDRDGVWLEGTAQAALLLRRLGREAQALRFAATIARHRRPDGWIAAASVPWLTTGLGTGLQPGAADFLYPARGHLAANAWAVLAARDASPFG</sequence>
<evidence type="ECO:0000256" key="1">
    <source>
        <dbReference type="SAM" id="SignalP"/>
    </source>
</evidence>
<feature type="chain" id="PRO_5013019982" description="Methylaspartate ammonia-lyase" evidence="1">
    <location>
        <begin position="38"/>
        <end position="417"/>
    </location>
</feature>
<evidence type="ECO:0000313" key="2">
    <source>
        <dbReference type="EMBL" id="SHK28391.1"/>
    </source>
</evidence>
<dbReference type="STRING" id="198092.SAMN02745194_04606"/>
<name>A0A1M6R7C4_9PROT</name>
<protein>
    <recommendedName>
        <fullName evidence="4">Methylaspartate ammonia-lyase</fullName>
    </recommendedName>
</protein>
<reference evidence="2 3" key="1">
    <citation type="submission" date="2016-11" db="EMBL/GenBank/DDBJ databases">
        <authorList>
            <person name="Jaros S."/>
            <person name="Januszkiewicz K."/>
            <person name="Wedrychowicz H."/>
        </authorList>
    </citation>
    <scope>NUCLEOTIDE SEQUENCE [LARGE SCALE GENOMIC DNA]</scope>
    <source>
        <strain evidence="2 3">DSM 14916</strain>
    </source>
</reference>
<dbReference type="AlphaFoldDB" id="A0A1M6R7C4"/>
<evidence type="ECO:0008006" key="4">
    <source>
        <dbReference type="Google" id="ProtNLM"/>
    </source>
</evidence>
<feature type="signal peptide" evidence="1">
    <location>
        <begin position="1"/>
        <end position="37"/>
    </location>
</feature>
<organism evidence="2 3">
    <name type="scientific">Muricoccus roseus</name>
    <dbReference type="NCBI Taxonomy" id="198092"/>
    <lineage>
        <taxon>Bacteria</taxon>
        <taxon>Pseudomonadati</taxon>
        <taxon>Pseudomonadota</taxon>
        <taxon>Alphaproteobacteria</taxon>
        <taxon>Acetobacterales</taxon>
        <taxon>Roseomonadaceae</taxon>
        <taxon>Muricoccus</taxon>
    </lineage>
</organism>
<gene>
    <name evidence="2" type="ORF">SAMN02745194_04606</name>
</gene>
<keyword evidence="1" id="KW-0732">Signal</keyword>
<accession>A0A1M6R7C4</accession>
<proteinExistence type="predicted"/>
<dbReference type="Proteomes" id="UP000184387">
    <property type="component" value="Unassembled WGS sequence"/>
</dbReference>
<dbReference type="InterPro" id="IPR008930">
    <property type="entry name" value="Terpenoid_cyclase/PrenylTrfase"/>
</dbReference>
<dbReference type="SUPFAM" id="SSF48239">
    <property type="entry name" value="Terpenoid cyclases/Protein prenyltransferases"/>
    <property type="match status" value="1"/>
</dbReference>